<dbReference type="PANTHER" id="PTHR38011">
    <property type="entry name" value="DIHYDROFOLATE REDUCTASE FAMILY PROTEIN (AFU_ORTHOLOGUE AFUA_8G06820)"/>
    <property type="match status" value="1"/>
</dbReference>
<evidence type="ECO:0000313" key="2">
    <source>
        <dbReference type="EMBL" id="MBK0394022.1"/>
    </source>
</evidence>
<comment type="caution">
    <text evidence="2">The sequence shown here is derived from an EMBL/GenBank/DDBJ whole genome shotgun (WGS) entry which is preliminary data.</text>
</comment>
<evidence type="ECO:0000313" key="3">
    <source>
        <dbReference type="Proteomes" id="UP000617041"/>
    </source>
</evidence>
<name>A0A934Q3T0_9BURK</name>
<dbReference type="InterPro" id="IPR024072">
    <property type="entry name" value="DHFR-like_dom_sf"/>
</dbReference>
<dbReference type="InterPro" id="IPR002734">
    <property type="entry name" value="RibDG_C"/>
</dbReference>
<dbReference type="PANTHER" id="PTHR38011:SF11">
    <property type="entry name" value="2,5-DIAMINO-6-RIBOSYLAMINO-4(3H)-PYRIMIDINONE 5'-PHOSPHATE REDUCTASE"/>
    <property type="match status" value="1"/>
</dbReference>
<dbReference type="Gene3D" id="3.40.430.10">
    <property type="entry name" value="Dihydrofolate Reductase, subunit A"/>
    <property type="match status" value="1"/>
</dbReference>
<dbReference type="GO" id="GO:0008703">
    <property type="term" value="F:5-amino-6-(5-phosphoribosylamino)uracil reductase activity"/>
    <property type="evidence" value="ECO:0007669"/>
    <property type="project" value="InterPro"/>
</dbReference>
<dbReference type="GO" id="GO:0009231">
    <property type="term" value="P:riboflavin biosynthetic process"/>
    <property type="evidence" value="ECO:0007669"/>
    <property type="project" value="InterPro"/>
</dbReference>
<accession>A0A934Q3T0</accession>
<gene>
    <name evidence="2" type="ORF">I8E28_15580</name>
</gene>
<dbReference type="Proteomes" id="UP000617041">
    <property type="component" value="Unassembled WGS sequence"/>
</dbReference>
<dbReference type="SUPFAM" id="SSF53597">
    <property type="entry name" value="Dihydrofolate reductase-like"/>
    <property type="match status" value="1"/>
</dbReference>
<keyword evidence="3" id="KW-1185">Reference proteome</keyword>
<proteinExistence type="predicted"/>
<dbReference type="EMBL" id="JAEDAO010000001">
    <property type="protein sequence ID" value="MBK0394022.1"/>
    <property type="molecule type" value="Genomic_DNA"/>
</dbReference>
<feature type="domain" description="Bacterial bifunctional deaminase-reductase C-terminal" evidence="1">
    <location>
        <begin position="48"/>
        <end position="197"/>
    </location>
</feature>
<dbReference type="Pfam" id="PF01872">
    <property type="entry name" value="RibD_C"/>
    <property type="match status" value="1"/>
</dbReference>
<organism evidence="2 3">
    <name type="scientific">Ramlibacter algicola</name>
    <dbReference type="NCBI Taxonomy" id="2795217"/>
    <lineage>
        <taxon>Bacteria</taxon>
        <taxon>Pseudomonadati</taxon>
        <taxon>Pseudomonadota</taxon>
        <taxon>Betaproteobacteria</taxon>
        <taxon>Burkholderiales</taxon>
        <taxon>Comamonadaceae</taxon>
        <taxon>Ramlibacter</taxon>
    </lineage>
</organism>
<dbReference type="AlphaFoldDB" id="A0A934Q3T0"/>
<protein>
    <submittedName>
        <fullName evidence="2">Dihydrofolate reductase family protein</fullName>
    </submittedName>
</protein>
<dbReference type="InterPro" id="IPR050765">
    <property type="entry name" value="Riboflavin_Biosynth_HTPR"/>
</dbReference>
<reference evidence="2" key="1">
    <citation type="submission" date="2020-12" db="EMBL/GenBank/DDBJ databases">
        <title>Ramlibacter sp. nov., isolated from a freshwater alga, Cryptomonas.</title>
        <authorList>
            <person name="Kim H.M."/>
            <person name="Jeon C.O."/>
        </authorList>
    </citation>
    <scope>NUCLEOTIDE SEQUENCE</scope>
    <source>
        <strain evidence="2">CrO1</strain>
    </source>
</reference>
<evidence type="ECO:0000259" key="1">
    <source>
        <dbReference type="Pfam" id="PF01872"/>
    </source>
</evidence>
<sequence length="220" mass="23678">MGPGAIATVPGRGYRFTAPVQPSHAAGFAWHQRAGSPVLALRPRFCAFVVASLDGFVAREDGGLDWLQEASTRMPPGEDCGYGAFLDGVDMLVMGRRTFERVRSTPPWPYPAKPVHVLSRSLDGVPAGPAGDVTISAEPPGNLAKRLQQQGMGRVSVDGGKTLLAFLREGLLDELVVTTIPVLLGRGRPLFGPVERDTAYTHAGTRTWPFGFVQSTWRRA</sequence>